<evidence type="ECO:0000313" key="15">
    <source>
        <dbReference type="Proteomes" id="UP000014760"/>
    </source>
</evidence>
<evidence type="ECO:0000313" key="13">
    <source>
        <dbReference type="EMBL" id="ELT94193.1"/>
    </source>
</evidence>
<dbReference type="InterPro" id="IPR056168">
    <property type="entry name" value="TPR_IF140/IFT172/WDR19"/>
</dbReference>
<evidence type="ECO:0000256" key="4">
    <source>
        <dbReference type="ARBA" id="ARBA00022803"/>
    </source>
</evidence>
<evidence type="ECO:0000256" key="6">
    <source>
        <dbReference type="ARBA" id="ARBA00023273"/>
    </source>
</evidence>
<dbReference type="Pfam" id="PF24762">
    <property type="entry name" value="TPR_IF140-IFT172"/>
    <property type="match status" value="1"/>
</dbReference>
<dbReference type="Gene3D" id="2.130.10.10">
    <property type="entry name" value="YVTN repeat-like/Quinoprotein amine dehydrogenase"/>
    <property type="match status" value="2"/>
</dbReference>
<evidence type="ECO:0000256" key="8">
    <source>
        <dbReference type="SAM" id="MobiDB-lite"/>
    </source>
</evidence>
<dbReference type="FunFam" id="1.25.40.470:FF:000011">
    <property type="entry name" value="Intraflagellar transport protein 140"/>
    <property type="match status" value="1"/>
</dbReference>
<evidence type="ECO:0000259" key="9">
    <source>
        <dbReference type="Pfam" id="PF23383"/>
    </source>
</evidence>
<evidence type="ECO:0000259" key="12">
    <source>
        <dbReference type="Pfam" id="PF24762"/>
    </source>
</evidence>
<dbReference type="SUPFAM" id="SSF50978">
    <property type="entry name" value="WD40 repeat-like"/>
    <property type="match status" value="2"/>
</dbReference>
<dbReference type="OMA" id="YAQFMES"/>
<feature type="domain" description="IF140 C-terminal TPR" evidence="11">
    <location>
        <begin position="1304"/>
        <end position="1426"/>
    </location>
</feature>
<keyword evidence="5" id="KW-0969">Cilium</keyword>
<comment type="subcellular location">
    <subcellularLocation>
        <location evidence="1">Cell projection</location>
        <location evidence="1">Cilium</location>
    </subcellularLocation>
</comment>
<dbReference type="FunFam" id="1.25.40.470:FF:000010">
    <property type="entry name" value="Intraflagellar transport 140 homolog (Chlamydomonas)"/>
    <property type="match status" value="1"/>
</dbReference>
<dbReference type="GO" id="GO:0005930">
    <property type="term" value="C:axoneme"/>
    <property type="evidence" value="ECO:0007669"/>
    <property type="project" value="TreeGrafter"/>
</dbReference>
<dbReference type="Proteomes" id="UP000014760">
    <property type="component" value="Unassembled WGS sequence"/>
</dbReference>
<dbReference type="FunCoup" id="R7TK43">
    <property type="interactions" value="581"/>
</dbReference>
<evidence type="ECO:0000256" key="7">
    <source>
        <dbReference type="PROSITE-ProRule" id="PRU00221"/>
    </source>
</evidence>
<dbReference type="Pfam" id="PF23383">
    <property type="entry name" value="Beta-prop_IFT140_1st"/>
    <property type="match status" value="1"/>
</dbReference>
<accession>R7TK43</accession>
<evidence type="ECO:0000313" key="14">
    <source>
        <dbReference type="EnsemblMetazoa" id="CapteP114177"/>
    </source>
</evidence>
<dbReference type="EnsemblMetazoa" id="CapteT114177">
    <property type="protein sequence ID" value="CapteP114177"/>
    <property type="gene ID" value="CapteG114177"/>
</dbReference>
<dbReference type="PROSITE" id="PS50082">
    <property type="entry name" value="WD_REPEATS_2"/>
    <property type="match status" value="1"/>
</dbReference>
<evidence type="ECO:0000259" key="10">
    <source>
        <dbReference type="Pfam" id="PF23385"/>
    </source>
</evidence>
<name>R7TK43_CAPTE</name>
<feature type="region of interest" description="Disordered" evidence="8">
    <location>
        <begin position="631"/>
        <end position="650"/>
    </location>
</feature>
<feature type="region of interest" description="Disordered" evidence="8">
    <location>
        <begin position="1467"/>
        <end position="1488"/>
    </location>
</feature>
<gene>
    <name evidence="13" type="ORF">CAPTEDRAFT_114177</name>
</gene>
<dbReference type="GO" id="GO:0035721">
    <property type="term" value="P:intraciliary retrograde transport"/>
    <property type="evidence" value="ECO:0007669"/>
    <property type="project" value="TreeGrafter"/>
</dbReference>
<dbReference type="EMBL" id="AMQN01012441">
    <property type="status" value="NOT_ANNOTATED_CDS"/>
    <property type="molecule type" value="Genomic_DNA"/>
</dbReference>
<dbReference type="OrthoDB" id="10258787at2759"/>
<feature type="repeat" description="WD" evidence="7">
    <location>
        <begin position="101"/>
        <end position="139"/>
    </location>
</feature>
<reference evidence="14" key="3">
    <citation type="submission" date="2015-06" db="UniProtKB">
        <authorList>
            <consortium name="EnsemblMetazoa"/>
        </authorList>
    </citation>
    <scope>IDENTIFICATION</scope>
</reference>
<keyword evidence="15" id="KW-1185">Reference proteome</keyword>
<keyword evidence="6" id="KW-0966">Cell projection</keyword>
<dbReference type="InterPro" id="IPR011990">
    <property type="entry name" value="TPR-like_helical_dom_sf"/>
</dbReference>
<evidence type="ECO:0000259" key="11">
    <source>
        <dbReference type="Pfam" id="PF24760"/>
    </source>
</evidence>
<dbReference type="EMBL" id="KB309519">
    <property type="protein sequence ID" value="ELT94193.1"/>
    <property type="molecule type" value="Genomic_DNA"/>
</dbReference>
<feature type="domain" description="IFT140 first beta-propeller" evidence="9">
    <location>
        <begin position="2"/>
        <end position="413"/>
    </location>
</feature>
<dbReference type="STRING" id="283909.R7TK43"/>
<reference evidence="13 15" key="2">
    <citation type="journal article" date="2013" name="Nature">
        <title>Insights into bilaterian evolution from three spiralian genomes.</title>
        <authorList>
            <person name="Simakov O."/>
            <person name="Marletaz F."/>
            <person name="Cho S.J."/>
            <person name="Edsinger-Gonzales E."/>
            <person name="Havlak P."/>
            <person name="Hellsten U."/>
            <person name="Kuo D.H."/>
            <person name="Larsson T."/>
            <person name="Lv J."/>
            <person name="Arendt D."/>
            <person name="Savage R."/>
            <person name="Osoegawa K."/>
            <person name="de Jong P."/>
            <person name="Grimwood J."/>
            <person name="Chapman J.A."/>
            <person name="Shapiro H."/>
            <person name="Aerts A."/>
            <person name="Otillar R.P."/>
            <person name="Terry A.Y."/>
            <person name="Boore J.L."/>
            <person name="Grigoriev I.V."/>
            <person name="Lindberg D.R."/>
            <person name="Seaver E.C."/>
            <person name="Weisblat D.A."/>
            <person name="Putnam N.H."/>
            <person name="Rokhsar D.S."/>
        </authorList>
    </citation>
    <scope>NUCLEOTIDE SEQUENCE</scope>
    <source>
        <strain evidence="13 15">I ESC-2004</strain>
    </source>
</reference>
<keyword evidence="3" id="KW-0677">Repeat</keyword>
<dbReference type="Pfam" id="PF24760">
    <property type="entry name" value="TPR_IF140_C"/>
    <property type="match status" value="1"/>
</dbReference>
<dbReference type="InterPro" id="IPR001680">
    <property type="entry name" value="WD40_rpt"/>
</dbReference>
<dbReference type="HOGENOM" id="CLU_001853_1_0_1"/>
<dbReference type="GO" id="GO:0030991">
    <property type="term" value="C:intraciliary transport particle A"/>
    <property type="evidence" value="ECO:0007669"/>
    <property type="project" value="TreeGrafter"/>
</dbReference>
<proteinExistence type="predicted"/>
<dbReference type="InterPro" id="IPR015943">
    <property type="entry name" value="WD40/YVTN_repeat-like_dom_sf"/>
</dbReference>
<keyword evidence="4" id="KW-0802">TPR repeat</keyword>
<feature type="domain" description="IFT140 second beta-propeller" evidence="10">
    <location>
        <begin position="422"/>
        <end position="749"/>
    </location>
</feature>
<feature type="domain" description="IF140/IFT172/WDR19 TPR" evidence="12">
    <location>
        <begin position="810"/>
        <end position="1296"/>
    </location>
</feature>
<dbReference type="Pfam" id="PF23385">
    <property type="entry name" value="Beta-prop_IFT140_2nd"/>
    <property type="match status" value="1"/>
</dbReference>
<dbReference type="PANTHER" id="PTHR15722:SF7">
    <property type="entry name" value="INTRAFLAGELLAR TRANSPORT PROTEIN 140 HOMOLOG"/>
    <property type="match status" value="1"/>
</dbReference>
<dbReference type="InterPro" id="IPR056155">
    <property type="entry name" value="Beta-prop_IFT140_2nd"/>
</dbReference>
<evidence type="ECO:0000256" key="3">
    <source>
        <dbReference type="ARBA" id="ARBA00022737"/>
    </source>
</evidence>
<dbReference type="InterPro" id="IPR036322">
    <property type="entry name" value="WD40_repeat_dom_sf"/>
</dbReference>
<evidence type="ECO:0000256" key="1">
    <source>
        <dbReference type="ARBA" id="ARBA00004138"/>
    </source>
</evidence>
<evidence type="ECO:0000256" key="2">
    <source>
        <dbReference type="ARBA" id="ARBA00022574"/>
    </source>
</evidence>
<keyword evidence="2 7" id="KW-0853">WD repeat</keyword>
<dbReference type="SUPFAM" id="SSF48452">
    <property type="entry name" value="TPR-like"/>
    <property type="match status" value="1"/>
</dbReference>
<dbReference type="PANTHER" id="PTHR15722">
    <property type="entry name" value="IFT140/172-RELATED"/>
    <property type="match status" value="1"/>
</dbReference>
<feature type="compositionally biased region" description="Basic and acidic residues" evidence="8">
    <location>
        <begin position="638"/>
        <end position="650"/>
    </location>
</feature>
<evidence type="ECO:0000256" key="5">
    <source>
        <dbReference type="ARBA" id="ARBA00023069"/>
    </source>
</evidence>
<sequence>MAVYFDHRCQAPFPGQNTDLQWHRTHPILAVASFSEANGANITCYGEEGEHMQDSVIRKSRPASAIQWHPTKRILAIGWETGEVNITNEQDHELYEVPLLHKAEITILQWSSAGSRLVTGDSSGLLLVWKTDSRGRVQSTPLMQHVLEEQLTQIVLRPPPPVDPTNDIASLARAAVSGDESALDMFNWQVKKGVKPPLHITAASLGPQEAMCFFIGGANGNVYYLNETGKIVIQFTAEGCVRKLLYYDDRNILITVTSSMMLTQHNVTADGDTREILKVKLSGRSDHPDVIWAGKGLLATCTGESVIRMWDLDKEENFILNLEGHSSFDRMEILTCVAFCSTKAVLAAGTGAGHVALWKYSSMNAGVKQEPEDKWSLQPASTVDGPVSDLAWGSSKNLLAVNTVDEVFILSEQVMSCHCREGTAVIQTGPMQLSVDVFSTLNHHDLKTDVKIKGVYNTKEAVAIWDGRKVVIYEVSGENSIIRAAGTFSSETSLVCLYEQNAYTLEPGKVQVRNFQGTVKQLLNFSEAEGEPSCMQVCSNFLVVGTTTCVIKIFDLSRRSAKVLYAPRSFKDHIPNLAGFVSAKCNCVGNKVSLVCTLNNSLTDPKIYVWDIDFDTLQYFNFETGRAEQDDYTASTKDQSEKDVSDASKDTAGRYPLSHFWDHEEPKLLVCEAQVLPPDQLKAAPSAVPDHNKNVSLTKATMEETVEVLVVSLFVSVENGVLIQDSFALSSQHSSLLGLEAPYFFFSKKADQMNKEIREEENFVIEQNCTDMPSQSMVSRKIMRDFVGLEGADKMAKDAMMNFSFYLTIGNMDEAFKAIKLIKSESVWENMAKMCVKTRRLDVAMVCLGNMSHARGAKALRESATEAELDARVAVLAMQLGLHEDAERLLKNCKRYDYLNEFYQASCQWGKAMETAEMYDRVHVRTTYYNYAKHLEAKGDIQGAIPLYEKSDTHRFEVPRMLFDEQRQLESYIMNTKDKTLRKWWAQYMESTGEMEPALQFYEAGQDYLSLVRVYCYCGNIEKAAEICNETGEKAACYHLARQYENSDQIKESIHFFTRAGAYGNAMRLCREHGFEDQLMNLALLSKPEDMVDAARYYEFKPGCQDKAVMLYHKAGYFSKALDLAFTTKQYAALQMISEDLNEKTDPELLQRCADFFTENSQFDRAVDLLAMGRKFWDALKICMEQHVPMTEELVEKLTPGKELVENDVEERNKILEGIAEVCMQQRQYHLATKKYTQAGNKVKAMKALLKSGDTEKITFFAGVSRQKEIYVMAANYLQSLDWRKDPEIMKNIIGFYNKGRALDSLSSFYDACAQVEIDEYQNYEKALGALGEAYKCLGKAKMTNQSMQEEKLAQLKRRVGFIKKFSDAQKIYRQDAEEAMKICQVLLSESNIDSAVRLGDIYGLMVEHFASRQKWKAAQNAIEDLATRIPSANITYYINRNTLQTVYSSLDLQIPDFARGKAPNGFHLANGEEEDGEVVEEDVVDEA</sequence>
<feature type="compositionally biased region" description="Acidic residues" evidence="8">
    <location>
        <begin position="1472"/>
        <end position="1488"/>
    </location>
</feature>
<dbReference type="Gene3D" id="1.25.40.470">
    <property type="match status" value="2"/>
</dbReference>
<reference evidence="15" key="1">
    <citation type="submission" date="2012-12" db="EMBL/GenBank/DDBJ databases">
        <authorList>
            <person name="Hellsten U."/>
            <person name="Grimwood J."/>
            <person name="Chapman J.A."/>
            <person name="Shapiro H."/>
            <person name="Aerts A."/>
            <person name="Otillar R.P."/>
            <person name="Terry A.Y."/>
            <person name="Boore J.L."/>
            <person name="Simakov O."/>
            <person name="Marletaz F."/>
            <person name="Cho S.-J."/>
            <person name="Edsinger-Gonzales E."/>
            <person name="Havlak P."/>
            <person name="Kuo D.-H."/>
            <person name="Larsson T."/>
            <person name="Lv J."/>
            <person name="Arendt D."/>
            <person name="Savage R."/>
            <person name="Osoegawa K."/>
            <person name="de Jong P."/>
            <person name="Lindberg D.R."/>
            <person name="Seaver E.C."/>
            <person name="Weisblat D.A."/>
            <person name="Putnam N.H."/>
            <person name="Grigoriev I.V."/>
            <person name="Rokhsar D.S."/>
        </authorList>
    </citation>
    <scope>NUCLEOTIDE SEQUENCE</scope>
    <source>
        <strain evidence="15">I ESC-2004</strain>
    </source>
</reference>
<dbReference type="SMART" id="SM00320">
    <property type="entry name" value="WD40"/>
    <property type="match status" value="7"/>
</dbReference>
<dbReference type="GO" id="GO:0036064">
    <property type="term" value="C:ciliary basal body"/>
    <property type="evidence" value="ECO:0007669"/>
    <property type="project" value="TreeGrafter"/>
</dbReference>
<protein>
    <submittedName>
        <fullName evidence="13 14">Uncharacterized protein</fullName>
    </submittedName>
</protein>
<organism evidence="13">
    <name type="scientific">Capitella teleta</name>
    <name type="common">Polychaete worm</name>
    <dbReference type="NCBI Taxonomy" id="283909"/>
    <lineage>
        <taxon>Eukaryota</taxon>
        <taxon>Metazoa</taxon>
        <taxon>Spiralia</taxon>
        <taxon>Lophotrochozoa</taxon>
        <taxon>Annelida</taxon>
        <taxon>Polychaeta</taxon>
        <taxon>Sedentaria</taxon>
        <taxon>Scolecida</taxon>
        <taxon>Capitellidae</taxon>
        <taxon>Capitella</taxon>
    </lineage>
</organism>
<dbReference type="InterPro" id="IPR056156">
    <property type="entry name" value="TPR_IF140_C"/>
</dbReference>
<dbReference type="InterPro" id="IPR056154">
    <property type="entry name" value="Beta-prop_IFT140_1st"/>
</dbReference>